<dbReference type="PANTHER" id="PTHR35340">
    <property type="entry name" value="PQQ ENZYME REPEAT PROTEIN-RELATED"/>
    <property type="match status" value="1"/>
</dbReference>
<keyword evidence="1" id="KW-0732">Signal</keyword>
<organism evidence="2 3">
    <name type="scientific">Kordia aestuariivivens</name>
    <dbReference type="NCBI Taxonomy" id="2759037"/>
    <lineage>
        <taxon>Bacteria</taxon>
        <taxon>Pseudomonadati</taxon>
        <taxon>Bacteroidota</taxon>
        <taxon>Flavobacteriia</taxon>
        <taxon>Flavobacteriales</taxon>
        <taxon>Flavobacteriaceae</taxon>
        <taxon>Kordia</taxon>
    </lineage>
</organism>
<evidence type="ECO:0000313" key="2">
    <source>
        <dbReference type="EMBL" id="MBC8753422.1"/>
    </source>
</evidence>
<protein>
    <submittedName>
        <fullName evidence="2">Aryl-sulfate sulfotransferase</fullName>
    </submittedName>
</protein>
<dbReference type="Pfam" id="PF05935">
    <property type="entry name" value="Arylsulfotrans"/>
    <property type="match status" value="1"/>
</dbReference>
<dbReference type="InterPro" id="IPR053143">
    <property type="entry name" value="Arylsulfate_ST"/>
</dbReference>
<dbReference type="RefSeq" id="WP_187560458.1">
    <property type="nucleotide sequence ID" value="NZ_JACGWS010000001.1"/>
</dbReference>
<keyword evidence="3" id="KW-1185">Reference proteome</keyword>
<gene>
    <name evidence="2" type="ORF">H2O64_01985</name>
</gene>
<sequence>MKIQSTLKHFLVASLVAFASCSDDDPATTTDPDPVVPTLAVEVEIYDPAKIHDNLTLAVVNGSQTAFLMDKAGQKLHEWTFDDNLGNDLELLPNGKLLGLFKGSTPSITFGGFGGVARIINLDGSIDWEYTLNTDDFILHHDVEMLPNGNILLLVWERIDEATAELQGSANPGDIYPEKLMEINPETNAIVWEWRSFDHIIQDNDAMFPNYGSVSQNPHKIHINYNPANNGDIMHANGFDYDTAKDVIYLSVNFFSEVWVIDHSTTTAEAASSTGGNYGKGGDLLYRFGNPLAYGNTVGEVRSDNNHFPNLLENGVPGEGNMLIFVNGFNAGASKVMELEMPETFSLTPDADNEPNVVWSFEHPDFFASKLSGAVRLSNGNTLICEGDFGFWEVTPEKDIAWRYNGGDGAGFWRCYDYEVDDPVLNSLGL</sequence>
<dbReference type="InterPro" id="IPR010262">
    <property type="entry name" value="Arylsulfotransferase_bact"/>
</dbReference>
<feature type="signal peptide" evidence="1">
    <location>
        <begin position="1"/>
        <end position="19"/>
    </location>
</feature>
<proteinExistence type="predicted"/>
<comment type="caution">
    <text evidence="2">The sequence shown here is derived from an EMBL/GenBank/DDBJ whole genome shotgun (WGS) entry which is preliminary data.</text>
</comment>
<dbReference type="Proteomes" id="UP000619238">
    <property type="component" value="Unassembled WGS sequence"/>
</dbReference>
<feature type="chain" id="PRO_5046896393" evidence="1">
    <location>
        <begin position="20"/>
        <end position="430"/>
    </location>
</feature>
<dbReference type="PROSITE" id="PS51257">
    <property type="entry name" value="PROKAR_LIPOPROTEIN"/>
    <property type="match status" value="1"/>
</dbReference>
<evidence type="ECO:0000256" key="1">
    <source>
        <dbReference type="SAM" id="SignalP"/>
    </source>
</evidence>
<dbReference type="EMBL" id="JACGWS010000001">
    <property type="protein sequence ID" value="MBC8753422.1"/>
    <property type="molecule type" value="Genomic_DNA"/>
</dbReference>
<reference evidence="2 3" key="1">
    <citation type="submission" date="2020-07" db="EMBL/GenBank/DDBJ databases">
        <title>Description of Kordia aestuariivivens sp. nov., isolated from a tidal flat.</title>
        <authorList>
            <person name="Park S."/>
            <person name="Yoon J.-H."/>
        </authorList>
    </citation>
    <scope>NUCLEOTIDE SEQUENCE [LARGE SCALE GENOMIC DNA]</scope>
    <source>
        <strain evidence="2 3">YSTF-M3</strain>
    </source>
</reference>
<name>A0ABR7Q4E7_9FLAO</name>
<evidence type="ECO:0000313" key="3">
    <source>
        <dbReference type="Proteomes" id="UP000619238"/>
    </source>
</evidence>
<dbReference type="PANTHER" id="PTHR35340:SF5">
    <property type="entry name" value="ASST-DOMAIN-CONTAINING PROTEIN"/>
    <property type="match status" value="1"/>
</dbReference>
<accession>A0ABR7Q4E7</accession>